<name>A0A937CWS0_9HYPH</name>
<proteinExistence type="predicted"/>
<organism evidence="1 2">
    <name type="scientific">Microvirga aerilata</name>
    <dbReference type="NCBI Taxonomy" id="670292"/>
    <lineage>
        <taxon>Bacteria</taxon>
        <taxon>Pseudomonadati</taxon>
        <taxon>Pseudomonadota</taxon>
        <taxon>Alphaproteobacteria</taxon>
        <taxon>Hyphomicrobiales</taxon>
        <taxon>Methylobacteriaceae</taxon>
        <taxon>Microvirga</taxon>
    </lineage>
</organism>
<keyword evidence="2" id="KW-1185">Reference proteome</keyword>
<dbReference type="AlphaFoldDB" id="A0A937CWS0"/>
<dbReference type="Proteomes" id="UP000605848">
    <property type="component" value="Unassembled WGS sequence"/>
</dbReference>
<sequence>MADKGRYAALKQDWEDLGLRGQSLFNPSIQHQTSSSEFLAELGFLHEMTGDQRFYDAIIAVAEYALIDLDGNWRRDPATNVLPPPELEHLRDCTFLSVLSQVSRGSSLRKACAETVVKKKISGHSFEAACKEVERLYRKYVANGEEPHAVALRTMSRVERHWPDSVPDGYIAWKKSRRRATPEHNG</sequence>
<protein>
    <submittedName>
        <fullName evidence="1">Uncharacterized protein</fullName>
    </submittedName>
</protein>
<gene>
    <name evidence="1" type="ORF">JKG68_01770</name>
</gene>
<accession>A0A937CWS0</accession>
<evidence type="ECO:0000313" key="2">
    <source>
        <dbReference type="Proteomes" id="UP000605848"/>
    </source>
</evidence>
<dbReference type="RefSeq" id="WP_202055349.1">
    <property type="nucleotide sequence ID" value="NZ_JAEQMY010000001.1"/>
</dbReference>
<comment type="caution">
    <text evidence="1">The sequence shown here is derived from an EMBL/GenBank/DDBJ whole genome shotgun (WGS) entry which is preliminary data.</text>
</comment>
<reference evidence="1" key="1">
    <citation type="submission" date="2021-01" db="EMBL/GenBank/DDBJ databases">
        <title>Microvirga sp.</title>
        <authorList>
            <person name="Kim M.K."/>
        </authorList>
    </citation>
    <scope>NUCLEOTIDE SEQUENCE</scope>
    <source>
        <strain evidence="1">5420S-16</strain>
    </source>
</reference>
<evidence type="ECO:0000313" key="1">
    <source>
        <dbReference type="EMBL" id="MBL0402689.1"/>
    </source>
</evidence>
<dbReference type="EMBL" id="JAEQMY010000001">
    <property type="protein sequence ID" value="MBL0402689.1"/>
    <property type="molecule type" value="Genomic_DNA"/>
</dbReference>